<dbReference type="CDD" id="cd02644">
    <property type="entry name" value="R3H_jag"/>
    <property type="match status" value="1"/>
</dbReference>
<keyword evidence="4 6" id="KW-0143">Chaperone</keyword>
<accession>A0A8H2M906</accession>
<evidence type="ECO:0000256" key="4">
    <source>
        <dbReference type="ARBA" id="ARBA00023186"/>
    </source>
</evidence>
<evidence type="ECO:0000256" key="5">
    <source>
        <dbReference type="ARBA" id="ARBA00023316"/>
    </source>
</evidence>
<evidence type="ECO:0000313" key="10">
    <source>
        <dbReference type="Proteomes" id="UP000377798"/>
    </source>
</evidence>
<dbReference type="InterPro" id="IPR015946">
    <property type="entry name" value="KH_dom-like_a/b"/>
</dbReference>
<keyword evidence="3 6" id="KW-0133">Cell shape</keyword>
<comment type="subcellular location">
    <subcellularLocation>
        <location evidence="6">Cytoplasm</location>
    </subcellularLocation>
</comment>
<comment type="function">
    <text evidence="6">A probable RNA chaperone. Forms a complex with KhpA which binds to cellular RNA and controls its expression. Plays a role in peptidoglycan (PG) homeostasis and cell length regulation.</text>
</comment>
<dbReference type="InterPro" id="IPR038247">
    <property type="entry name" value="Jag_N_dom_sf"/>
</dbReference>
<feature type="region of interest" description="Disordered" evidence="7">
    <location>
        <begin position="92"/>
        <end position="114"/>
    </location>
</feature>
<dbReference type="Pfam" id="PF01424">
    <property type="entry name" value="R3H"/>
    <property type="match status" value="1"/>
</dbReference>
<evidence type="ECO:0000256" key="1">
    <source>
        <dbReference type="ARBA" id="ARBA00022490"/>
    </source>
</evidence>
<feature type="region of interest" description="Jag_N domain" evidence="6">
    <location>
        <begin position="5"/>
        <end position="55"/>
    </location>
</feature>
<dbReference type="NCBIfam" id="NF041568">
    <property type="entry name" value="Jag_EloR"/>
    <property type="match status" value="1"/>
</dbReference>
<keyword evidence="5 6" id="KW-0961">Cell wall biogenesis/degradation</keyword>
<proteinExistence type="inferred from homology"/>
<dbReference type="Proteomes" id="UP000377798">
    <property type="component" value="Unassembled WGS sequence"/>
</dbReference>
<dbReference type="HAMAP" id="MF_00867">
    <property type="entry name" value="KhpB"/>
    <property type="match status" value="1"/>
</dbReference>
<dbReference type="InterPro" id="IPR001374">
    <property type="entry name" value="R3H_dom"/>
</dbReference>
<dbReference type="AlphaFoldDB" id="A0A8H2M906"/>
<dbReference type="PANTHER" id="PTHR35800">
    <property type="entry name" value="PROTEIN JAG"/>
    <property type="match status" value="1"/>
</dbReference>
<dbReference type="SMART" id="SM00393">
    <property type="entry name" value="R3H"/>
    <property type="match status" value="1"/>
</dbReference>
<dbReference type="InterPro" id="IPR034079">
    <property type="entry name" value="R3H_KhpB"/>
</dbReference>
<sequence>MSYVITSADSVEKAIEDGLQKLNTTRDKVEVEVLQEASKGFLGLIGSKEATVKLTTIVDAKNLVRSILQDEELDEIELVEDSQDSHQEVYEVKKSSEEAPKAPTDSVKNASNQMTCQEKEEKIRLFVEKLSQVFDLEINTRIEEKEDFLEVEILGDENKLGIVIGKRGATLDAIQYLMTRMVNKDQDEYTRVLLDTSNYRAKREKTLVSLAEKTANKVLKTGRNIRLEPMNAAERRIIHSALQDKEGIMTYSEGRDPHRRVTIQKQRDYD</sequence>
<dbReference type="Gene3D" id="3.30.1370.50">
    <property type="entry name" value="R3H-like domain"/>
    <property type="match status" value="1"/>
</dbReference>
<dbReference type="GO" id="GO:0003723">
    <property type="term" value="F:RNA binding"/>
    <property type="evidence" value="ECO:0007669"/>
    <property type="project" value="UniProtKB-UniRule"/>
</dbReference>
<dbReference type="RefSeq" id="WP_131749934.1">
    <property type="nucleotide sequence ID" value="NZ_CAACYI010000001.1"/>
</dbReference>
<dbReference type="Pfam" id="PF14804">
    <property type="entry name" value="Jag_N"/>
    <property type="match status" value="1"/>
</dbReference>
<dbReference type="PROSITE" id="PS51061">
    <property type="entry name" value="R3H"/>
    <property type="match status" value="1"/>
</dbReference>
<organism evidence="9 10">
    <name type="scientific">Urinicoccus massiliensis</name>
    <dbReference type="NCBI Taxonomy" id="1723382"/>
    <lineage>
        <taxon>Bacteria</taxon>
        <taxon>Bacillati</taxon>
        <taxon>Bacillota</taxon>
        <taxon>Tissierellia</taxon>
        <taxon>Tissierellales</taxon>
        <taxon>Peptoniphilaceae</taxon>
        <taxon>Urinicoccus</taxon>
    </lineage>
</organism>
<keyword evidence="10" id="KW-1185">Reference proteome</keyword>
<dbReference type="InterPro" id="IPR038008">
    <property type="entry name" value="Jag_KH"/>
</dbReference>
<name>A0A8H2M906_9FIRM</name>
<protein>
    <recommendedName>
        <fullName evidence="6">RNA-binding protein KhpB</fullName>
    </recommendedName>
    <alternativeName>
        <fullName evidence="6">RNA-binding protein EloR</fullName>
    </alternativeName>
</protein>
<dbReference type="GO" id="GO:0008360">
    <property type="term" value="P:regulation of cell shape"/>
    <property type="evidence" value="ECO:0007669"/>
    <property type="project" value="UniProtKB-KW"/>
</dbReference>
<dbReference type="GO" id="GO:0009252">
    <property type="term" value="P:peptidoglycan biosynthetic process"/>
    <property type="evidence" value="ECO:0007669"/>
    <property type="project" value="UniProtKB-UniRule"/>
</dbReference>
<dbReference type="Gene3D" id="3.30.300.20">
    <property type="match status" value="1"/>
</dbReference>
<keyword evidence="2 6" id="KW-0694">RNA-binding</keyword>
<comment type="domain">
    <text evidence="6">Has an N-terminal Jag-N domain and 2 RNA-binding domains (KH and R3H).</text>
</comment>
<feature type="domain" description="R3H" evidence="8">
    <location>
        <begin position="201"/>
        <end position="267"/>
    </location>
</feature>
<evidence type="ECO:0000256" key="3">
    <source>
        <dbReference type="ARBA" id="ARBA00022960"/>
    </source>
</evidence>
<dbReference type="InterPro" id="IPR032782">
    <property type="entry name" value="KhpB_N"/>
</dbReference>
<keyword evidence="1 6" id="KW-0963">Cytoplasm</keyword>
<evidence type="ECO:0000313" key="9">
    <source>
        <dbReference type="EMBL" id="VFB17403.1"/>
    </source>
</evidence>
<dbReference type="CDD" id="cd02414">
    <property type="entry name" value="KH-II_Jag"/>
    <property type="match status" value="1"/>
</dbReference>
<dbReference type="Gene3D" id="3.30.30.80">
    <property type="entry name" value="probable RNA-binding protein from clostridium symbiosum atcc 14940"/>
    <property type="match status" value="1"/>
</dbReference>
<evidence type="ECO:0000259" key="8">
    <source>
        <dbReference type="PROSITE" id="PS51061"/>
    </source>
</evidence>
<dbReference type="SMART" id="SM01245">
    <property type="entry name" value="Jag_N"/>
    <property type="match status" value="1"/>
</dbReference>
<evidence type="ECO:0000256" key="7">
    <source>
        <dbReference type="SAM" id="MobiDB-lite"/>
    </source>
</evidence>
<dbReference type="GO" id="GO:0005737">
    <property type="term" value="C:cytoplasm"/>
    <property type="evidence" value="ECO:0007669"/>
    <property type="project" value="UniProtKB-SubCell"/>
</dbReference>
<comment type="similarity">
    <text evidence="6">Belongs to the KhpB RNA-binding protein family.</text>
</comment>
<dbReference type="Pfam" id="PF13083">
    <property type="entry name" value="KH_KhpA-B"/>
    <property type="match status" value="1"/>
</dbReference>
<comment type="subunit">
    <text evidence="6">Forms a complex with KhpA.</text>
</comment>
<dbReference type="EMBL" id="CAACYI010000001">
    <property type="protein sequence ID" value="VFB17403.1"/>
    <property type="molecule type" value="Genomic_DNA"/>
</dbReference>
<dbReference type="PANTHER" id="PTHR35800:SF1">
    <property type="entry name" value="RNA-BINDING PROTEIN KHPB"/>
    <property type="match status" value="1"/>
</dbReference>
<evidence type="ECO:0000256" key="6">
    <source>
        <dbReference type="HAMAP-Rule" id="MF_00867"/>
    </source>
</evidence>
<dbReference type="InterPro" id="IPR039247">
    <property type="entry name" value="KhpB"/>
</dbReference>
<dbReference type="InterPro" id="IPR036867">
    <property type="entry name" value="R3H_dom_sf"/>
</dbReference>
<dbReference type="SUPFAM" id="SSF82708">
    <property type="entry name" value="R3H domain"/>
    <property type="match status" value="1"/>
</dbReference>
<reference evidence="9 10" key="1">
    <citation type="submission" date="2019-02" db="EMBL/GenBank/DDBJ databases">
        <authorList>
            <consortium name="Pathogen Informatics"/>
        </authorList>
    </citation>
    <scope>NUCLEOTIDE SEQUENCE [LARGE SCALE GENOMIC DNA]</scope>
    <source>
        <strain evidence="9 10">3012STDY7089603</strain>
    </source>
</reference>
<evidence type="ECO:0000256" key="2">
    <source>
        <dbReference type="ARBA" id="ARBA00022884"/>
    </source>
</evidence>
<dbReference type="GO" id="GO:0071555">
    <property type="term" value="P:cell wall organization"/>
    <property type="evidence" value="ECO:0007669"/>
    <property type="project" value="UniProtKB-KW"/>
</dbReference>
<comment type="caution">
    <text evidence="9">The sequence shown here is derived from an EMBL/GenBank/DDBJ whole genome shotgun (WGS) entry which is preliminary data.</text>
</comment>
<gene>
    <name evidence="6" type="primary">khpB</name>
    <name evidence="6" type="synonym">eloR</name>
    <name evidence="9" type="ORF">NCTC13150_01996</name>
</gene>